<dbReference type="SUPFAM" id="SSF50331">
    <property type="entry name" value="MOP-like"/>
    <property type="match status" value="1"/>
</dbReference>
<keyword evidence="8" id="KW-1185">Reference proteome</keyword>
<keyword evidence="3" id="KW-0547">Nucleotide-binding</keyword>
<evidence type="ECO:0000256" key="3">
    <source>
        <dbReference type="ARBA" id="ARBA00022741"/>
    </source>
</evidence>
<evidence type="ECO:0000256" key="5">
    <source>
        <dbReference type="ARBA" id="ARBA00023136"/>
    </source>
</evidence>
<dbReference type="RefSeq" id="WP_220807102.1">
    <property type="nucleotide sequence ID" value="NZ_BPMK01000003.1"/>
</dbReference>
<gene>
    <name evidence="7" type="ORF">NCCP691_09530</name>
</gene>
<keyword evidence="1" id="KW-0813">Transport</keyword>
<dbReference type="InterPro" id="IPR027417">
    <property type="entry name" value="P-loop_NTPase"/>
</dbReference>
<keyword evidence="2" id="KW-1003">Cell membrane</keyword>
<accession>A0ABQ4Q1E6</accession>
<dbReference type="Proteomes" id="UP000887222">
    <property type="component" value="Unassembled WGS sequence"/>
</dbReference>
<evidence type="ECO:0000313" key="7">
    <source>
        <dbReference type="EMBL" id="GIZ50939.1"/>
    </source>
</evidence>
<dbReference type="Gene3D" id="2.40.50.140">
    <property type="entry name" value="Nucleic acid-binding proteins"/>
    <property type="match status" value="1"/>
</dbReference>
<dbReference type="InterPro" id="IPR008995">
    <property type="entry name" value="Mo/tungstate-bd_C_term_dom"/>
</dbReference>
<dbReference type="Pfam" id="PF00005">
    <property type="entry name" value="ABC_tran"/>
    <property type="match status" value="1"/>
</dbReference>
<evidence type="ECO:0000256" key="1">
    <source>
        <dbReference type="ARBA" id="ARBA00022448"/>
    </source>
</evidence>
<protein>
    <submittedName>
        <fullName evidence="7">ABC transporter ATP-binding protein</fullName>
    </submittedName>
</protein>
<reference evidence="7 8" key="1">
    <citation type="journal article" date="2022" name="Int. J. Syst. Evol. Microbiol.">
        <title>Noviherbaspirillum aridicola sp. nov., isolated from an arid soil in Pakistan.</title>
        <authorList>
            <person name="Khan I.U."/>
            <person name="Saqib M."/>
            <person name="Amin A."/>
            <person name="Hussain F."/>
            <person name="Li L."/>
            <person name="Liu Y.H."/>
            <person name="Fang B.Z."/>
            <person name="Ahmed I."/>
            <person name="Li W.J."/>
        </authorList>
    </citation>
    <scope>NUCLEOTIDE SEQUENCE [LARGE SCALE GENOMIC DNA]</scope>
    <source>
        <strain evidence="7 8">NCCP-691</strain>
    </source>
</reference>
<dbReference type="Gene3D" id="2.40.50.100">
    <property type="match status" value="1"/>
</dbReference>
<sequence length="365" mass="39800">MHLALENVGSRVGAQQHIHPTSLTLAAGTINVLLGATLAGKTSLMRLMAGLDRPNEGRVLADGRDVTGVPVRERDLAMVYQQFINYPSFTVFDNIASPLRIKRVPEAQIRQRVHEMAERLHITPYLQRMPSELSGGQQQRTALARALVKQAGLLLLDEPLVNLDYKLREELRRELTALFSEGKTTVVYATTEPLEALQLGGHVALLHEGRLLQSGPTVDVFDAPCSLDAARTFSDPPINLLPARLDEQGNARLDDGLAIALLPEQRRLAGTQKELVLGLRAHSLRLAPAHQDGEVAIDAEVELSEISGSETYLHAHRGSLALVAQLPGVQDLPIGSRCTLYCRGADIFLYARDGALLSAPQRKGN</sequence>
<keyword evidence="4 7" id="KW-0067">ATP-binding</keyword>
<dbReference type="Gene3D" id="3.40.50.300">
    <property type="entry name" value="P-loop containing nucleotide triphosphate hydrolases"/>
    <property type="match status" value="1"/>
</dbReference>
<dbReference type="PANTHER" id="PTHR43875:SF1">
    <property type="entry name" value="OSMOPROTECTIVE COMPOUNDS UPTAKE ATP-BINDING PROTEIN GGTA"/>
    <property type="match status" value="1"/>
</dbReference>
<evidence type="ECO:0000256" key="2">
    <source>
        <dbReference type="ARBA" id="ARBA00022475"/>
    </source>
</evidence>
<dbReference type="InterPro" id="IPR003439">
    <property type="entry name" value="ABC_transporter-like_ATP-bd"/>
</dbReference>
<evidence type="ECO:0000313" key="8">
    <source>
        <dbReference type="Proteomes" id="UP000887222"/>
    </source>
</evidence>
<name>A0ABQ4Q1E6_9BURK</name>
<dbReference type="GO" id="GO:0005524">
    <property type="term" value="F:ATP binding"/>
    <property type="evidence" value="ECO:0007669"/>
    <property type="project" value="UniProtKB-KW"/>
</dbReference>
<dbReference type="InterPro" id="IPR047641">
    <property type="entry name" value="ABC_transpr_MalK/UgpC-like"/>
</dbReference>
<dbReference type="CDD" id="cd03259">
    <property type="entry name" value="ABC_Carb_Solutes_like"/>
    <property type="match status" value="1"/>
</dbReference>
<dbReference type="SMART" id="SM00382">
    <property type="entry name" value="AAA"/>
    <property type="match status" value="1"/>
</dbReference>
<evidence type="ECO:0000256" key="4">
    <source>
        <dbReference type="ARBA" id="ARBA00022840"/>
    </source>
</evidence>
<dbReference type="SUPFAM" id="SSF52540">
    <property type="entry name" value="P-loop containing nucleoside triphosphate hydrolases"/>
    <property type="match status" value="1"/>
</dbReference>
<dbReference type="PANTHER" id="PTHR43875">
    <property type="entry name" value="MALTODEXTRIN IMPORT ATP-BINDING PROTEIN MSMX"/>
    <property type="match status" value="1"/>
</dbReference>
<dbReference type="InterPro" id="IPR012340">
    <property type="entry name" value="NA-bd_OB-fold"/>
</dbReference>
<dbReference type="EMBL" id="BPMK01000003">
    <property type="protein sequence ID" value="GIZ50939.1"/>
    <property type="molecule type" value="Genomic_DNA"/>
</dbReference>
<proteinExistence type="predicted"/>
<comment type="caution">
    <text evidence="7">The sequence shown here is derived from an EMBL/GenBank/DDBJ whole genome shotgun (WGS) entry which is preliminary data.</text>
</comment>
<dbReference type="PROSITE" id="PS50893">
    <property type="entry name" value="ABC_TRANSPORTER_2"/>
    <property type="match status" value="1"/>
</dbReference>
<dbReference type="InterPro" id="IPR015853">
    <property type="entry name" value="ABC_transpr_FbpC"/>
</dbReference>
<feature type="domain" description="ABC transporter" evidence="6">
    <location>
        <begin position="3"/>
        <end position="233"/>
    </location>
</feature>
<organism evidence="7 8">
    <name type="scientific">Noviherbaspirillum aridicola</name>
    <dbReference type="NCBI Taxonomy" id="2849687"/>
    <lineage>
        <taxon>Bacteria</taxon>
        <taxon>Pseudomonadati</taxon>
        <taxon>Pseudomonadota</taxon>
        <taxon>Betaproteobacteria</taxon>
        <taxon>Burkholderiales</taxon>
        <taxon>Oxalobacteraceae</taxon>
        <taxon>Noviherbaspirillum</taxon>
    </lineage>
</organism>
<evidence type="ECO:0000259" key="6">
    <source>
        <dbReference type="PROSITE" id="PS50893"/>
    </source>
</evidence>
<dbReference type="InterPro" id="IPR003593">
    <property type="entry name" value="AAA+_ATPase"/>
</dbReference>
<keyword evidence="5" id="KW-0472">Membrane</keyword>